<accession>A0A0N4ZUC4</accession>
<organism evidence="1 2">
    <name type="scientific">Parastrongyloides trichosuri</name>
    <name type="common">Possum-specific nematode worm</name>
    <dbReference type="NCBI Taxonomy" id="131310"/>
    <lineage>
        <taxon>Eukaryota</taxon>
        <taxon>Metazoa</taxon>
        <taxon>Ecdysozoa</taxon>
        <taxon>Nematoda</taxon>
        <taxon>Chromadorea</taxon>
        <taxon>Rhabditida</taxon>
        <taxon>Tylenchina</taxon>
        <taxon>Panagrolaimomorpha</taxon>
        <taxon>Strongyloidoidea</taxon>
        <taxon>Strongyloididae</taxon>
        <taxon>Parastrongyloides</taxon>
    </lineage>
</organism>
<dbReference type="InterPro" id="IPR019324">
    <property type="entry name" value="MPP6"/>
</dbReference>
<dbReference type="Proteomes" id="UP000038045">
    <property type="component" value="Unplaced"/>
</dbReference>
<dbReference type="PANTHER" id="PTHR13582">
    <property type="entry name" value="M-PHASE PHOSPHOPROTEIN 6"/>
    <property type="match status" value="1"/>
</dbReference>
<evidence type="ECO:0000313" key="1">
    <source>
        <dbReference type="Proteomes" id="UP000038045"/>
    </source>
</evidence>
<dbReference type="GO" id="GO:0000460">
    <property type="term" value="P:maturation of 5.8S rRNA"/>
    <property type="evidence" value="ECO:0007669"/>
    <property type="project" value="TreeGrafter"/>
</dbReference>
<dbReference type="AlphaFoldDB" id="A0A0N4ZUC4"/>
<proteinExistence type="predicted"/>
<dbReference type="PANTHER" id="PTHR13582:SF0">
    <property type="entry name" value="M-PHASE PHOSPHOPROTEIN 6"/>
    <property type="match status" value="1"/>
</dbReference>
<dbReference type="Pfam" id="PF10175">
    <property type="entry name" value="MPP6"/>
    <property type="match status" value="1"/>
</dbReference>
<evidence type="ECO:0000313" key="2">
    <source>
        <dbReference type="WBParaSite" id="PTRK_0001218700.1"/>
    </source>
</evidence>
<dbReference type="STRING" id="131310.A0A0N4ZUC4"/>
<dbReference type="WBParaSite" id="PTRK_0001218700.1">
    <property type="protein sequence ID" value="PTRK_0001218700.1"/>
    <property type="gene ID" value="PTRK_0001218700"/>
</dbReference>
<keyword evidence="1" id="KW-1185">Reference proteome</keyword>
<protein>
    <submittedName>
        <fullName evidence="2">RED-like protein</fullName>
    </submittedName>
</protein>
<reference evidence="2" key="1">
    <citation type="submission" date="2017-02" db="UniProtKB">
        <authorList>
            <consortium name="WormBaseParasite"/>
        </authorList>
    </citation>
    <scope>IDENTIFICATION</scope>
</reference>
<name>A0A0N4ZUC4_PARTI</name>
<sequence length="164" mass="19514">MKPKSDERQHFFEKTVSRGVLDMKFMKRTKNKVDDFKEKQKINNISDNVINKFKDGINITDSSKVLYAFNKDNIKSENTLKPIPYIFENSYLKLQDLTFGRKSYQGFNQDVEKLMAYYDNLKNANKEEEEYEFMEKKDVNDKEFVNAVGSKKLKKKWNNKHGKK</sequence>